<feature type="region of interest" description="Disordered" evidence="1">
    <location>
        <begin position="188"/>
        <end position="273"/>
    </location>
</feature>
<dbReference type="SUPFAM" id="SSF54616">
    <property type="entry name" value="DNA-binding domain of Mlu1-box binding protein MBP1"/>
    <property type="match status" value="1"/>
</dbReference>
<dbReference type="GO" id="GO:0033309">
    <property type="term" value="C:SBF transcription complex"/>
    <property type="evidence" value="ECO:0007669"/>
    <property type="project" value="TreeGrafter"/>
</dbReference>
<reference evidence="3" key="1">
    <citation type="journal article" date="2020" name="Stud. Mycol.">
        <title>101 Dothideomycetes genomes: a test case for predicting lifestyles and emergence of pathogens.</title>
        <authorList>
            <person name="Haridas S."/>
            <person name="Albert R."/>
            <person name="Binder M."/>
            <person name="Bloem J."/>
            <person name="Labutti K."/>
            <person name="Salamov A."/>
            <person name="Andreopoulos B."/>
            <person name="Baker S."/>
            <person name="Barry K."/>
            <person name="Bills G."/>
            <person name="Bluhm B."/>
            <person name="Cannon C."/>
            <person name="Castanera R."/>
            <person name="Culley D."/>
            <person name="Daum C."/>
            <person name="Ezra D."/>
            <person name="Gonzalez J."/>
            <person name="Henrissat B."/>
            <person name="Kuo A."/>
            <person name="Liang C."/>
            <person name="Lipzen A."/>
            <person name="Lutzoni F."/>
            <person name="Magnuson J."/>
            <person name="Mondo S."/>
            <person name="Nolan M."/>
            <person name="Ohm R."/>
            <person name="Pangilinan J."/>
            <person name="Park H.-J."/>
            <person name="Ramirez L."/>
            <person name="Alfaro M."/>
            <person name="Sun H."/>
            <person name="Tritt A."/>
            <person name="Yoshinaga Y."/>
            <person name="Zwiers L.-H."/>
            <person name="Turgeon B."/>
            <person name="Goodwin S."/>
            <person name="Spatafora J."/>
            <person name="Crous P."/>
            <person name="Grigoriev I."/>
        </authorList>
    </citation>
    <scope>NUCLEOTIDE SEQUENCE</scope>
    <source>
        <strain evidence="3">CBS 260.36</strain>
    </source>
</reference>
<dbReference type="GO" id="GO:0003677">
    <property type="term" value="F:DNA binding"/>
    <property type="evidence" value="ECO:0007669"/>
    <property type="project" value="InterPro"/>
</dbReference>
<feature type="domain" description="HTH APSES-type" evidence="2">
    <location>
        <begin position="42"/>
        <end position="165"/>
    </location>
</feature>
<protein>
    <recommendedName>
        <fullName evidence="2">HTH APSES-type domain-containing protein</fullName>
    </recommendedName>
</protein>
<dbReference type="AlphaFoldDB" id="A0A9P4IX00"/>
<name>A0A9P4IX00_9PEZI</name>
<accession>A0A9P4IX00</accession>
<dbReference type="GO" id="GO:0030907">
    <property type="term" value="C:MBF transcription complex"/>
    <property type="evidence" value="ECO:0007669"/>
    <property type="project" value="TreeGrafter"/>
</dbReference>
<dbReference type="InterPro" id="IPR036887">
    <property type="entry name" value="HTH_APSES_sf"/>
</dbReference>
<gene>
    <name evidence="3" type="ORF">K461DRAFT_296846</name>
</gene>
<proteinExistence type="predicted"/>
<dbReference type="EMBL" id="ML996091">
    <property type="protein sequence ID" value="KAF2149372.1"/>
    <property type="molecule type" value="Genomic_DNA"/>
</dbReference>
<dbReference type="Proteomes" id="UP000799439">
    <property type="component" value="Unassembled WGS sequence"/>
</dbReference>
<dbReference type="InterPro" id="IPR003163">
    <property type="entry name" value="Tscrpt_reg_HTH_APSES-type"/>
</dbReference>
<dbReference type="PROSITE" id="PS51299">
    <property type="entry name" value="HTH_APSES"/>
    <property type="match status" value="1"/>
</dbReference>
<dbReference type="PANTHER" id="PTHR43828">
    <property type="entry name" value="ASPARAGINASE"/>
    <property type="match status" value="1"/>
</dbReference>
<keyword evidence="4" id="KW-1185">Reference proteome</keyword>
<organism evidence="3 4">
    <name type="scientific">Myriangium duriaei CBS 260.36</name>
    <dbReference type="NCBI Taxonomy" id="1168546"/>
    <lineage>
        <taxon>Eukaryota</taxon>
        <taxon>Fungi</taxon>
        <taxon>Dikarya</taxon>
        <taxon>Ascomycota</taxon>
        <taxon>Pezizomycotina</taxon>
        <taxon>Dothideomycetes</taxon>
        <taxon>Dothideomycetidae</taxon>
        <taxon>Myriangiales</taxon>
        <taxon>Myriangiaceae</taxon>
        <taxon>Myriangium</taxon>
    </lineage>
</organism>
<evidence type="ECO:0000313" key="4">
    <source>
        <dbReference type="Proteomes" id="UP000799439"/>
    </source>
</evidence>
<evidence type="ECO:0000256" key="1">
    <source>
        <dbReference type="SAM" id="MobiDB-lite"/>
    </source>
</evidence>
<evidence type="ECO:0000259" key="2">
    <source>
        <dbReference type="PROSITE" id="PS51299"/>
    </source>
</evidence>
<feature type="compositionally biased region" description="Low complexity" evidence="1">
    <location>
        <begin position="218"/>
        <end position="238"/>
    </location>
</feature>
<dbReference type="PANTHER" id="PTHR43828:SF5">
    <property type="entry name" value="TRANSCRIPTIONAL REPRESSOR XBP1"/>
    <property type="match status" value="1"/>
</dbReference>
<sequence>MEEVEWLRAQWEYYDVRPYHDESTLIGDKTFTVPYNGEKHKPTVLEVHGKKQFDFYAYTFRIPGRDEKTPFGIMWDVETGMVRTYSIYRSLGYEKSAPAETFKMTPGLPDLAVNITGGKIDIQGFWIPYDAALELCARFAYDLRAVLYPMFGPAILRRAIAEGRPSFKDWVLPTALVTQCRDSLPVARLSAPPSRADTPMRTPRRSGRSAVVNDDEQSSASSSLVSSAASSSPASPLLRQSGKGKRRSCSPAQSDPSKSPRTMTPGQLTLHLPGPLTRMSAYEMREQEAATAILLLAQKERLGRSVENPHLRPW</sequence>
<comment type="caution">
    <text evidence="3">The sequence shown here is derived from an EMBL/GenBank/DDBJ whole genome shotgun (WGS) entry which is preliminary data.</text>
</comment>
<dbReference type="OrthoDB" id="3926695at2759"/>
<dbReference type="GO" id="GO:0000981">
    <property type="term" value="F:DNA-binding transcription factor activity, RNA polymerase II-specific"/>
    <property type="evidence" value="ECO:0007669"/>
    <property type="project" value="UniProtKB-ARBA"/>
</dbReference>
<dbReference type="InterPro" id="IPR051642">
    <property type="entry name" value="SWI6-like"/>
</dbReference>
<evidence type="ECO:0000313" key="3">
    <source>
        <dbReference type="EMBL" id="KAF2149372.1"/>
    </source>
</evidence>
<feature type="compositionally biased region" description="Polar residues" evidence="1">
    <location>
        <begin position="250"/>
        <end position="267"/>
    </location>
</feature>
<dbReference type="Gene3D" id="3.10.260.10">
    <property type="entry name" value="Transcription regulator HTH, APSES-type DNA-binding domain"/>
    <property type="match status" value="1"/>
</dbReference>